<evidence type="ECO:0000256" key="4">
    <source>
        <dbReference type="ARBA" id="ARBA00022723"/>
    </source>
</evidence>
<dbReference type="InterPro" id="IPR001041">
    <property type="entry name" value="2Fe-2S_ferredoxin-type"/>
</dbReference>
<keyword evidence="6" id="KW-0408">Iron</keyword>
<evidence type="ECO:0000256" key="2">
    <source>
        <dbReference type="ARBA" id="ARBA00022630"/>
    </source>
</evidence>
<evidence type="ECO:0000313" key="11">
    <source>
        <dbReference type="Proteomes" id="UP001226389"/>
    </source>
</evidence>
<keyword evidence="4" id="KW-0479">Metal-binding</keyword>
<evidence type="ECO:0000256" key="3">
    <source>
        <dbReference type="ARBA" id="ARBA00022714"/>
    </source>
</evidence>
<dbReference type="PANTHER" id="PTHR47354">
    <property type="entry name" value="NADH OXIDOREDUCTASE HCR"/>
    <property type="match status" value="1"/>
</dbReference>
<dbReference type="CDD" id="cd00207">
    <property type="entry name" value="fer2"/>
    <property type="match status" value="1"/>
</dbReference>
<dbReference type="PRINTS" id="PR00409">
    <property type="entry name" value="PHDIOXRDTASE"/>
</dbReference>
<dbReference type="InterPro" id="IPR050415">
    <property type="entry name" value="MRET"/>
</dbReference>
<feature type="compositionally biased region" description="Basic and acidic residues" evidence="8">
    <location>
        <begin position="1"/>
        <end position="20"/>
    </location>
</feature>
<dbReference type="Gene3D" id="3.40.50.80">
    <property type="entry name" value="Nucleotide-binding domain of ferredoxin-NADP reductase (FNR) module"/>
    <property type="match status" value="1"/>
</dbReference>
<feature type="domain" description="2Fe-2S ferredoxin-type" evidence="9">
    <location>
        <begin position="163"/>
        <end position="248"/>
    </location>
</feature>
<dbReference type="Pfam" id="PF00111">
    <property type="entry name" value="Fer2"/>
    <property type="match status" value="1"/>
</dbReference>
<evidence type="ECO:0000256" key="5">
    <source>
        <dbReference type="ARBA" id="ARBA00023002"/>
    </source>
</evidence>
<keyword evidence="3" id="KW-0001">2Fe-2S</keyword>
<accession>A0ABT9UME8</accession>
<dbReference type="Proteomes" id="UP001226389">
    <property type="component" value="Unassembled WGS sequence"/>
</dbReference>
<dbReference type="PANTHER" id="PTHR47354:SF1">
    <property type="entry name" value="CARNITINE MONOOXYGENASE REDUCTASE SUBUNIT"/>
    <property type="match status" value="1"/>
</dbReference>
<dbReference type="InterPro" id="IPR012675">
    <property type="entry name" value="Beta-grasp_dom_sf"/>
</dbReference>
<evidence type="ECO:0000256" key="7">
    <source>
        <dbReference type="ARBA" id="ARBA00023014"/>
    </source>
</evidence>
<feature type="region of interest" description="Disordered" evidence="8">
    <location>
        <begin position="1"/>
        <end position="23"/>
    </location>
</feature>
<keyword evidence="5" id="KW-0560">Oxidoreductase</keyword>
<evidence type="ECO:0000256" key="1">
    <source>
        <dbReference type="ARBA" id="ARBA00001974"/>
    </source>
</evidence>
<evidence type="ECO:0000256" key="6">
    <source>
        <dbReference type="ARBA" id="ARBA00023004"/>
    </source>
</evidence>
<keyword evidence="7" id="KW-0411">Iron-sulfur</keyword>
<dbReference type="EMBL" id="JAUSSY010000019">
    <property type="protein sequence ID" value="MDQ0120830.1"/>
    <property type="molecule type" value="Genomic_DNA"/>
</dbReference>
<dbReference type="Gene3D" id="3.10.20.30">
    <property type="match status" value="1"/>
</dbReference>
<dbReference type="InterPro" id="IPR036010">
    <property type="entry name" value="2Fe-2S_ferredoxin-like_sf"/>
</dbReference>
<dbReference type="PROSITE" id="PS51085">
    <property type="entry name" value="2FE2S_FER_2"/>
    <property type="match status" value="1"/>
</dbReference>
<dbReference type="InterPro" id="IPR039261">
    <property type="entry name" value="FNR_nucleotide-bd"/>
</dbReference>
<reference evidence="10 11" key="1">
    <citation type="submission" date="2023-07" db="EMBL/GenBank/DDBJ databases">
        <title>Sorghum-associated microbial communities from plants grown in Nebraska, USA.</title>
        <authorList>
            <person name="Schachtman D."/>
        </authorList>
    </citation>
    <scope>NUCLEOTIDE SEQUENCE [LARGE SCALE GENOMIC DNA]</scope>
    <source>
        <strain evidence="10 11">DS994</strain>
    </source>
</reference>
<dbReference type="RefSeq" id="WP_307493117.1">
    <property type="nucleotide sequence ID" value="NZ_JAUSSY010000019.1"/>
</dbReference>
<comment type="cofactor">
    <cofactor evidence="1">
        <name>FAD</name>
        <dbReference type="ChEBI" id="CHEBI:57692"/>
    </cofactor>
</comment>
<name>A0ABT9UME8_9MICC</name>
<organism evidence="10 11">
    <name type="scientific">Pseudarthrobacter defluvii</name>
    <dbReference type="NCBI Taxonomy" id="410837"/>
    <lineage>
        <taxon>Bacteria</taxon>
        <taxon>Bacillati</taxon>
        <taxon>Actinomycetota</taxon>
        <taxon>Actinomycetes</taxon>
        <taxon>Micrococcales</taxon>
        <taxon>Micrococcaceae</taxon>
        <taxon>Pseudarthrobacter</taxon>
    </lineage>
</organism>
<comment type="caution">
    <text evidence="10">The sequence shown here is derived from an EMBL/GenBank/DDBJ whole genome shotgun (WGS) entry which is preliminary data.</text>
</comment>
<dbReference type="InterPro" id="IPR006058">
    <property type="entry name" value="2Fe2S_fd_BS"/>
</dbReference>
<keyword evidence="2" id="KW-0285">Flavoprotein</keyword>
<dbReference type="CDD" id="cd06185">
    <property type="entry name" value="PDR_like"/>
    <property type="match status" value="1"/>
</dbReference>
<sequence>MGVLRERDGRGGSDFVHRQLSEGTPIGVGGPRNNFRLVPAQRYVFVAGGIGITPMLPMLKSAALLGAEAELLYLGRSRKTMPFLGELASYGENVKVLPKDEHGPVDLPSLLGDYLPGTKVYVCGPQRMLDTITKHCAEWPEGSLRTEHFAAKQQGAPVRKEAFELELCRSGKTLVVEPGISVLDAIQSVGVNVLSSCRTGTCGTCEATVIAGTPDHRDSILTEAEQAAGDCMFPCVSRSCTDRLVLDL</sequence>
<evidence type="ECO:0000256" key="8">
    <source>
        <dbReference type="SAM" id="MobiDB-lite"/>
    </source>
</evidence>
<dbReference type="SUPFAM" id="SSF52343">
    <property type="entry name" value="Ferredoxin reductase-like, C-terminal NADP-linked domain"/>
    <property type="match status" value="1"/>
</dbReference>
<dbReference type="SUPFAM" id="SSF54292">
    <property type="entry name" value="2Fe-2S ferredoxin-like"/>
    <property type="match status" value="1"/>
</dbReference>
<gene>
    <name evidence="10" type="ORF">J2T22_004040</name>
</gene>
<keyword evidence="11" id="KW-1185">Reference proteome</keyword>
<proteinExistence type="predicted"/>
<evidence type="ECO:0000313" key="10">
    <source>
        <dbReference type="EMBL" id="MDQ0120830.1"/>
    </source>
</evidence>
<protein>
    <submittedName>
        <fullName evidence="10">Ferredoxin-NADP reductase</fullName>
    </submittedName>
</protein>
<dbReference type="PROSITE" id="PS00197">
    <property type="entry name" value="2FE2S_FER_1"/>
    <property type="match status" value="1"/>
</dbReference>
<evidence type="ECO:0000259" key="9">
    <source>
        <dbReference type="PROSITE" id="PS51085"/>
    </source>
</evidence>